<accession>A0A1H7I4P8</accession>
<reference evidence="2 3" key="1">
    <citation type="submission" date="2016-10" db="EMBL/GenBank/DDBJ databases">
        <authorList>
            <person name="de Groot N.N."/>
        </authorList>
    </citation>
    <scope>NUCLEOTIDE SEQUENCE [LARGE SCALE GENOMIC DNA]</scope>
    <source>
        <strain evidence="2 3">DSM 11978</strain>
    </source>
</reference>
<gene>
    <name evidence="2" type="ORF">SAMN05216439_1144</name>
</gene>
<dbReference type="EMBL" id="FOAK01000003">
    <property type="protein sequence ID" value="SEK57344.1"/>
    <property type="molecule type" value="Genomic_DNA"/>
</dbReference>
<name>A0A1H7I4P8_9EURY</name>
<evidence type="ECO:0000313" key="3">
    <source>
        <dbReference type="Proteomes" id="UP000199506"/>
    </source>
</evidence>
<feature type="transmembrane region" description="Helical" evidence="1">
    <location>
        <begin position="21"/>
        <end position="43"/>
    </location>
</feature>
<dbReference type="RefSeq" id="WP_257637938.1">
    <property type="nucleotide sequence ID" value="NZ_FOAK01000003.1"/>
</dbReference>
<keyword evidence="1" id="KW-0812">Transmembrane</keyword>
<proteinExistence type="predicted"/>
<dbReference type="Proteomes" id="UP000199506">
    <property type="component" value="Unassembled WGS sequence"/>
</dbReference>
<dbReference type="PROSITE" id="PS51257">
    <property type="entry name" value="PROKAR_LIPOPROTEIN"/>
    <property type="match status" value="1"/>
</dbReference>
<evidence type="ECO:0000256" key="1">
    <source>
        <dbReference type="SAM" id="Phobius"/>
    </source>
</evidence>
<keyword evidence="1" id="KW-0472">Membrane</keyword>
<dbReference type="AlphaFoldDB" id="A0A1H7I4P8"/>
<protein>
    <submittedName>
        <fullName evidence="2">Uncharacterized protein</fullName>
    </submittedName>
</protein>
<organism evidence="2 3">
    <name type="scientific">Methanobrevibacter gottschalkii</name>
    <dbReference type="NCBI Taxonomy" id="190974"/>
    <lineage>
        <taxon>Archaea</taxon>
        <taxon>Methanobacteriati</taxon>
        <taxon>Methanobacteriota</taxon>
        <taxon>Methanomada group</taxon>
        <taxon>Methanobacteria</taxon>
        <taxon>Methanobacteriales</taxon>
        <taxon>Methanobacteriaceae</taxon>
        <taxon>Methanobrevibacter</taxon>
    </lineage>
</organism>
<evidence type="ECO:0000313" key="2">
    <source>
        <dbReference type="EMBL" id="SEK57344.1"/>
    </source>
</evidence>
<keyword evidence="1" id="KW-1133">Transmembrane helix</keyword>
<sequence>MKQPARLHKIKEAPLPTNLEWFVGIGTVAVACFGLITIIGGALL</sequence>